<dbReference type="PROSITE" id="PS50111">
    <property type="entry name" value="CHEMOTAXIS_TRANSDUC_2"/>
    <property type="match status" value="1"/>
</dbReference>
<feature type="domain" description="Methyl-accepting transducer" evidence="5">
    <location>
        <begin position="328"/>
        <end position="494"/>
    </location>
</feature>
<organism evidence="7 8">
    <name type="scientific">Defluviitalea raffinosedens</name>
    <dbReference type="NCBI Taxonomy" id="1450156"/>
    <lineage>
        <taxon>Bacteria</taxon>
        <taxon>Bacillati</taxon>
        <taxon>Bacillota</taxon>
        <taxon>Clostridia</taxon>
        <taxon>Lachnospirales</taxon>
        <taxon>Defluviitaleaceae</taxon>
        <taxon>Defluviitalea</taxon>
    </lineage>
</organism>
<dbReference type="SMART" id="SM00283">
    <property type="entry name" value="MA"/>
    <property type="match status" value="1"/>
</dbReference>
<dbReference type="InterPro" id="IPR004089">
    <property type="entry name" value="MCPsignal_dom"/>
</dbReference>
<dbReference type="PROSITE" id="PS50885">
    <property type="entry name" value="HAMP"/>
    <property type="match status" value="1"/>
</dbReference>
<accession>A0A7C8LFF9</accession>
<dbReference type="PRINTS" id="PR00260">
    <property type="entry name" value="CHEMTRNSDUCR"/>
</dbReference>
<dbReference type="InterPro" id="IPR024478">
    <property type="entry name" value="HlyB_4HB_MCP"/>
</dbReference>
<dbReference type="EMBL" id="WSLF01000003">
    <property type="protein sequence ID" value="KAE9635480.1"/>
    <property type="molecule type" value="Genomic_DNA"/>
</dbReference>
<dbReference type="GO" id="GO:0016020">
    <property type="term" value="C:membrane"/>
    <property type="evidence" value="ECO:0007669"/>
    <property type="project" value="InterPro"/>
</dbReference>
<sequence>MIKLSYFVEESRRDTMGVKLKSNKPKIKKNIRIRNKIRGNWFNNLKIRTRIILLIAVIISFMTALSFISLNYMDRISHNMNNLFVNRMIPNDKISSIETLSQKSINNISEGLLQYSKDRDSNIIKSIKEENENYYNEIHELLNYINSMELVPLEKKLADSFTSFYERLYTAQKEVIDALEKGDLETALEVNQKSKRIRSVIESDIAELKEMNFIVANSLNEAGKDYVQASKQIVLIFIITTLILSIFMTFLITLSINRGLSRCIRQAKLLAEYDLNSDILKSDINRKDEIGQLAKAFEDMRNLLKNMIKDIQISSMEVTASSEELAATVDGINDKSKMINTSAKEIAEGVESTVEIIDALSKANDEILSYSTQLREKARNSVDIIKEVKFRALNMKENANRSKAQAIGTYQEKQKNIVRAIEQGHVVEEIAKMSDAISRISEQTNLLALNAAIEAARAGEYGRGFAVVADEVKALAEGTKTLVDKIKVSIREVQLAFQDLSHNANDLIHFIEEDVTKDYDQLVDTSIQYENDATVISDIFIEFENGSDTIGELIGGMNQHIDHVVSNINKANISAKDISSNIDVTTYSIEEIAKATQGQAEVAEALSNMIMKFKL</sequence>
<dbReference type="GO" id="GO:0006935">
    <property type="term" value="P:chemotaxis"/>
    <property type="evidence" value="ECO:0007669"/>
    <property type="project" value="InterPro"/>
</dbReference>
<evidence type="ECO:0000313" key="7">
    <source>
        <dbReference type="EMBL" id="KAE9635480.1"/>
    </source>
</evidence>
<comment type="similarity">
    <text evidence="2">Belongs to the methyl-accepting chemotaxis (MCP) protein family.</text>
</comment>
<dbReference type="PANTHER" id="PTHR32089:SF112">
    <property type="entry name" value="LYSOZYME-LIKE PROTEIN-RELATED"/>
    <property type="match status" value="1"/>
</dbReference>
<feature type="domain" description="HAMP" evidence="6">
    <location>
        <begin position="254"/>
        <end position="309"/>
    </location>
</feature>
<dbReference type="GO" id="GO:0004888">
    <property type="term" value="F:transmembrane signaling receptor activity"/>
    <property type="evidence" value="ECO:0007669"/>
    <property type="project" value="InterPro"/>
</dbReference>
<dbReference type="InterPro" id="IPR004090">
    <property type="entry name" value="Chemotax_Me-accpt_rcpt"/>
</dbReference>
<evidence type="ECO:0000313" key="8">
    <source>
        <dbReference type="Proteomes" id="UP000483018"/>
    </source>
</evidence>
<dbReference type="AlphaFoldDB" id="A0A7C8LFF9"/>
<dbReference type="CDD" id="cd06225">
    <property type="entry name" value="HAMP"/>
    <property type="match status" value="1"/>
</dbReference>
<dbReference type="Gene3D" id="1.10.287.950">
    <property type="entry name" value="Methyl-accepting chemotaxis protein"/>
    <property type="match status" value="1"/>
</dbReference>
<dbReference type="InterPro" id="IPR003660">
    <property type="entry name" value="HAMP_dom"/>
</dbReference>
<evidence type="ECO:0000256" key="4">
    <source>
        <dbReference type="SAM" id="Phobius"/>
    </source>
</evidence>
<keyword evidence="4" id="KW-1133">Transmembrane helix</keyword>
<keyword evidence="8" id="KW-1185">Reference proteome</keyword>
<dbReference type="Pfam" id="PF12729">
    <property type="entry name" value="4HB_MCP_1"/>
    <property type="match status" value="1"/>
</dbReference>
<comment type="caution">
    <text evidence="7">The sequence shown here is derived from an EMBL/GenBank/DDBJ whole genome shotgun (WGS) entry which is preliminary data.</text>
</comment>
<name>A0A7C8LFF9_9FIRM</name>
<evidence type="ECO:0000256" key="2">
    <source>
        <dbReference type="ARBA" id="ARBA00029447"/>
    </source>
</evidence>
<evidence type="ECO:0000259" key="5">
    <source>
        <dbReference type="PROSITE" id="PS50111"/>
    </source>
</evidence>
<keyword evidence="1 3" id="KW-0807">Transducer</keyword>
<dbReference type="SUPFAM" id="SSF58104">
    <property type="entry name" value="Methyl-accepting chemotaxis protein (MCP) signaling domain"/>
    <property type="match status" value="1"/>
</dbReference>
<evidence type="ECO:0000256" key="3">
    <source>
        <dbReference type="PROSITE-ProRule" id="PRU00284"/>
    </source>
</evidence>
<feature type="transmembrane region" description="Helical" evidence="4">
    <location>
        <begin position="51"/>
        <end position="73"/>
    </location>
</feature>
<dbReference type="PANTHER" id="PTHR32089">
    <property type="entry name" value="METHYL-ACCEPTING CHEMOTAXIS PROTEIN MCPB"/>
    <property type="match status" value="1"/>
</dbReference>
<dbReference type="Proteomes" id="UP000483018">
    <property type="component" value="Unassembled WGS sequence"/>
</dbReference>
<dbReference type="Pfam" id="PF00672">
    <property type="entry name" value="HAMP"/>
    <property type="match status" value="1"/>
</dbReference>
<reference evidence="7 8" key="1">
    <citation type="submission" date="2019-12" db="EMBL/GenBank/DDBJ databases">
        <title>Defluviitalea raffinosedens, isolated from a biogas fermenter, genome sequencing and characterization.</title>
        <authorList>
            <person name="Rettenmaier R."/>
            <person name="Schneider M."/>
            <person name="Neuhaus K."/>
            <person name="Liebl W."/>
            <person name="Zverlov V."/>
        </authorList>
    </citation>
    <scope>NUCLEOTIDE SEQUENCE [LARGE SCALE GENOMIC DNA]</scope>
    <source>
        <strain evidence="7 8">249c-K6</strain>
    </source>
</reference>
<feature type="transmembrane region" description="Helical" evidence="4">
    <location>
        <begin position="233"/>
        <end position="256"/>
    </location>
</feature>
<protein>
    <submittedName>
        <fullName evidence="7">HAMP domain-containing protein</fullName>
    </submittedName>
</protein>
<evidence type="ECO:0000259" key="6">
    <source>
        <dbReference type="PROSITE" id="PS50885"/>
    </source>
</evidence>
<dbReference type="GO" id="GO:0007165">
    <property type="term" value="P:signal transduction"/>
    <property type="evidence" value="ECO:0007669"/>
    <property type="project" value="UniProtKB-KW"/>
</dbReference>
<evidence type="ECO:0000256" key="1">
    <source>
        <dbReference type="ARBA" id="ARBA00023224"/>
    </source>
</evidence>
<dbReference type="Pfam" id="PF00015">
    <property type="entry name" value="MCPsignal"/>
    <property type="match status" value="1"/>
</dbReference>
<keyword evidence="4" id="KW-0812">Transmembrane</keyword>
<gene>
    <name evidence="7" type="ORF">GND95_04865</name>
</gene>
<dbReference type="SMART" id="SM00304">
    <property type="entry name" value="HAMP"/>
    <property type="match status" value="2"/>
</dbReference>
<keyword evidence="4" id="KW-0472">Membrane</keyword>
<proteinExistence type="inferred from homology"/>